<name>A0A388TBA6_TERA1</name>
<sequence>MNKIQFWLLALVLAGGAFARPAAGGGTPNIAAQLEAANNDIVDIAFARVATEKETTIFYELSVGLKPLKLRVDLARLDYQPDLVVAYHSRLNWLDLPVYYAPTMIFDSRPNAYSIPAPLPELGVSAFRGAYWRWNAHYFLQENLYGNLQFGRAEEKGAGYGFQQIVRFSDAAQLTYINQNWQYWPTQEYFSLEYSFLEIPSFNARYADRIRNEFNSLRITRTNYEEYNDDLLMREFELSYIGNFKLNWQKASFYTNNSYASLNELTSAQAGYRWASLSELYREYALPYLGEIRPGLGYDTVKYSLHPYSWHRVYSYIEGRKEFWIWTGEARVTDYIDQRGGSPFSYDREEAYDDNVRTTVLLDLWGVDLGQTVQYSIYRGSIHALIYFLRCRTEHWFIDFSYNQLKEAFAVSGQMISF</sequence>
<evidence type="ECO:0000313" key="3">
    <source>
        <dbReference type="Proteomes" id="UP000269352"/>
    </source>
</evidence>
<protein>
    <submittedName>
        <fullName evidence="2">Uncharacterized protein</fullName>
    </submittedName>
</protein>
<evidence type="ECO:0000313" key="2">
    <source>
        <dbReference type="EMBL" id="GBR74030.1"/>
    </source>
</evidence>
<proteinExistence type="predicted"/>
<gene>
    <name evidence="2" type="ORF">NO1_1269</name>
</gene>
<organism evidence="2 3">
    <name type="scientific">Termititenax aidoneus</name>
    <dbReference type="NCBI Taxonomy" id="2218524"/>
    <lineage>
        <taxon>Bacteria</taxon>
        <taxon>Bacillati</taxon>
        <taxon>Candidatus Margulisiibacteriota</taxon>
        <taxon>Candidatus Termititenacia</taxon>
        <taxon>Candidatus Termititenacales</taxon>
        <taxon>Candidatus Termititenacaceae</taxon>
        <taxon>Candidatus Termititenax</taxon>
    </lineage>
</organism>
<reference evidence="2 3" key="1">
    <citation type="journal article" date="2019" name="ISME J.">
        <title>Genome analyses of uncultured TG2/ZB3 bacteria in 'Margulisbacteria' specifically attached to ectosymbiotic spirochetes of protists in the termite gut.</title>
        <authorList>
            <person name="Utami Y.D."/>
            <person name="Kuwahara H."/>
            <person name="Igai K."/>
            <person name="Murakami T."/>
            <person name="Sugaya K."/>
            <person name="Morikawa T."/>
            <person name="Nagura Y."/>
            <person name="Yuki M."/>
            <person name="Deevong P."/>
            <person name="Inoue T."/>
            <person name="Kihara K."/>
            <person name="Lo N."/>
            <person name="Yamada A."/>
            <person name="Ohkuma M."/>
            <person name="Hongoh Y."/>
        </authorList>
    </citation>
    <scope>NUCLEOTIDE SEQUENCE [LARGE SCALE GENOMIC DNA]</scope>
    <source>
        <strain evidence="2">NkOx7-01</strain>
    </source>
</reference>
<dbReference type="AlphaFoldDB" id="A0A388TBA6"/>
<dbReference type="Proteomes" id="UP000269352">
    <property type="component" value="Unassembled WGS sequence"/>
</dbReference>
<keyword evidence="1" id="KW-0732">Signal</keyword>
<comment type="caution">
    <text evidence="2">The sequence shown here is derived from an EMBL/GenBank/DDBJ whole genome shotgun (WGS) entry which is preliminary data.</text>
</comment>
<dbReference type="EMBL" id="BGZN01000027">
    <property type="protein sequence ID" value="GBR74030.1"/>
    <property type="molecule type" value="Genomic_DNA"/>
</dbReference>
<keyword evidence="3" id="KW-1185">Reference proteome</keyword>
<evidence type="ECO:0000256" key="1">
    <source>
        <dbReference type="SAM" id="SignalP"/>
    </source>
</evidence>
<accession>A0A388TBA6</accession>
<feature type="chain" id="PRO_5017300412" evidence="1">
    <location>
        <begin position="20"/>
        <end position="418"/>
    </location>
</feature>
<feature type="signal peptide" evidence="1">
    <location>
        <begin position="1"/>
        <end position="19"/>
    </location>
</feature>